<protein>
    <submittedName>
        <fullName evidence="1">Uncharacterized protein</fullName>
    </submittedName>
</protein>
<dbReference type="Proteomes" id="UP000288361">
    <property type="component" value="Unassembled WGS sequence"/>
</dbReference>
<dbReference type="EMBL" id="PIQA01000011">
    <property type="protein sequence ID" value="RUO62803.1"/>
    <property type="molecule type" value="Genomic_DNA"/>
</dbReference>
<dbReference type="AlphaFoldDB" id="A0A432YPD0"/>
<evidence type="ECO:0000313" key="2">
    <source>
        <dbReference type="Proteomes" id="UP000288361"/>
    </source>
</evidence>
<comment type="caution">
    <text evidence="1">The sequence shown here is derived from an EMBL/GenBank/DDBJ whole genome shotgun (WGS) entry which is preliminary data.</text>
</comment>
<dbReference type="RefSeq" id="WP_126752664.1">
    <property type="nucleotide sequence ID" value="NZ_JBHUMT010000004.1"/>
</dbReference>
<reference evidence="1 2" key="1">
    <citation type="journal article" date="2011" name="Front. Microbiol.">
        <title>Genomic signatures of strain selection and enhancement in Bacillus atrophaeus var. globigii, a historical biowarfare simulant.</title>
        <authorList>
            <person name="Gibbons H.S."/>
            <person name="Broomall S.M."/>
            <person name="McNew L.A."/>
            <person name="Daligault H."/>
            <person name="Chapman C."/>
            <person name="Bruce D."/>
            <person name="Karavis M."/>
            <person name="Krepps M."/>
            <person name="McGregor P.A."/>
            <person name="Hong C."/>
            <person name="Park K.H."/>
            <person name="Akmal A."/>
            <person name="Feldman A."/>
            <person name="Lin J.S."/>
            <person name="Chang W.E."/>
            <person name="Higgs B.W."/>
            <person name="Demirev P."/>
            <person name="Lindquist J."/>
            <person name="Liem A."/>
            <person name="Fochler E."/>
            <person name="Read T.D."/>
            <person name="Tapia R."/>
            <person name="Johnson S."/>
            <person name="Bishop-Lilly K.A."/>
            <person name="Detter C."/>
            <person name="Han C."/>
            <person name="Sozhamannan S."/>
            <person name="Rosenzweig C.N."/>
            <person name="Skowronski E.W."/>
        </authorList>
    </citation>
    <scope>NUCLEOTIDE SEQUENCE [LARGE SCALE GENOMIC DNA]</scope>
    <source>
        <strain evidence="1 2">TPS4-2</strain>
    </source>
</reference>
<gene>
    <name evidence="1" type="ORF">CWI73_10065</name>
</gene>
<sequence length="209" mass="24905">MWIHTFTPAQLQEIHHRLHRHRALPVNMDKLSAVCEEVNQRSRCISHGLFEADAIQVAVDYAITLRKCRWVEDYEQLVDTAFVTALTYLRLSKYPIDSDDPALWSHFKDTYDNERLEYVFFLAFTRQKILLNAFSCKRSVHERLPRTELGLDNHRWMAILRGAVDESYERCCLTAPGYVWDDYERELQKQHELDYQKLVALNPIHYFDR</sequence>
<name>A0A432YPD0_9GAMM</name>
<evidence type="ECO:0000313" key="1">
    <source>
        <dbReference type="EMBL" id="RUO62803.1"/>
    </source>
</evidence>
<organism evidence="1 2">
    <name type="scientific">Idiomarina piscisalsi</name>
    <dbReference type="NCBI Taxonomy" id="1096243"/>
    <lineage>
        <taxon>Bacteria</taxon>
        <taxon>Pseudomonadati</taxon>
        <taxon>Pseudomonadota</taxon>
        <taxon>Gammaproteobacteria</taxon>
        <taxon>Alteromonadales</taxon>
        <taxon>Idiomarinaceae</taxon>
        <taxon>Idiomarina</taxon>
    </lineage>
</organism>
<accession>A0A432YPD0</accession>
<proteinExistence type="predicted"/>